<organism evidence="4 5">
    <name type="scientific">Microbulbifer epialgicus</name>
    <dbReference type="NCBI Taxonomy" id="393907"/>
    <lineage>
        <taxon>Bacteria</taxon>
        <taxon>Pseudomonadati</taxon>
        <taxon>Pseudomonadota</taxon>
        <taxon>Gammaproteobacteria</taxon>
        <taxon>Cellvibrionales</taxon>
        <taxon>Microbulbiferaceae</taxon>
        <taxon>Microbulbifer</taxon>
    </lineage>
</organism>
<comment type="caution">
    <text evidence="4">The sequence shown here is derived from an EMBL/GenBank/DDBJ whole genome shotgun (WGS) entry which is preliminary data.</text>
</comment>
<name>A0ABV4P4J3_9GAMM</name>
<dbReference type="Proteomes" id="UP001569428">
    <property type="component" value="Unassembled WGS sequence"/>
</dbReference>
<dbReference type="SUPFAM" id="SSF52317">
    <property type="entry name" value="Class I glutamine amidotransferase-like"/>
    <property type="match status" value="1"/>
</dbReference>
<protein>
    <submittedName>
        <fullName evidence="4">Helix-turn-helix domain-containing protein</fullName>
    </submittedName>
</protein>
<dbReference type="Pfam" id="PF12833">
    <property type="entry name" value="HTH_18"/>
    <property type="match status" value="1"/>
</dbReference>
<evidence type="ECO:0000313" key="5">
    <source>
        <dbReference type="Proteomes" id="UP001569428"/>
    </source>
</evidence>
<proteinExistence type="predicted"/>
<accession>A0ABV4P4J3</accession>
<dbReference type="InterPro" id="IPR009057">
    <property type="entry name" value="Homeodomain-like_sf"/>
</dbReference>
<evidence type="ECO:0000259" key="3">
    <source>
        <dbReference type="PROSITE" id="PS01124"/>
    </source>
</evidence>
<keyword evidence="5" id="KW-1185">Reference proteome</keyword>
<reference evidence="4 5" key="1">
    <citation type="submission" date="2024-08" db="EMBL/GenBank/DDBJ databases">
        <authorList>
            <person name="Ishaq N."/>
        </authorList>
    </citation>
    <scope>NUCLEOTIDE SEQUENCE [LARGE SCALE GENOMIC DNA]</scope>
    <source>
        <strain evidence="4 5">DSM 18651</strain>
    </source>
</reference>
<dbReference type="PROSITE" id="PS01124">
    <property type="entry name" value="HTH_ARAC_FAMILY_2"/>
    <property type="match status" value="1"/>
</dbReference>
<dbReference type="InterPro" id="IPR002818">
    <property type="entry name" value="DJ-1/PfpI"/>
</dbReference>
<keyword evidence="1" id="KW-0805">Transcription regulation</keyword>
<dbReference type="EMBL" id="JBGMEK010000080">
    <property type="protein sequence ID" value="MFA0813254.1"/>
    <property type="molecule type" value="Genomic_DNA"/>
</dbReference>
<dbReference type="Gene3D" id="3.40.50.880">
    <property type="match status" value="1"/>
</dbReference>
<dbReference type="PANTHER" id="PTHR43130">
    <property type="entry name" value="ARAC-FAMILY TRANSCRIPTIONAL REGULATOR"/>
    <property type="match status" value="1"/>
</dbReference>
<dbReference type="SMART" id="SM00342">
    <property type="entry name" value="HTH_ARAC"/>
    <property type="match status" value="1"/>
</dbReference>
<dbReference type="Pfam" id="PF01965">
    <property type="entry name" value="DJ-1_PfpI"/>
    <property type="match status" value="1"/>
</dbReference>
<dbReference type="SUPFAM" id="SSF46689">
    <property type="entry name" value="Homeodomain-like"/>
    <property type="match status" value="2"/>
</dbReference>
<dbReference type="InterPro" id="IPR052158">
    <property type="entry name" value="INH-QAR"/>
</dbReference>
<gene>
    <name evidence="4" type="ORF">ACCI49_20335</name>
</gene>
<evidence type="ECO:0000256" key="2">
    <source>
        <dbReference type="ARBA" id="ARBA00023163"/>
    </source>
</evidence>
<dbReference type="PANTHER" id="PTHR43130:SF3">
    <property type="entry name" value="HTH-TYPE TRANSCRIPTIONAL REGULATOR RV1931C"/>
    <property type="match status" value="1"/>
</dbReference>
<dbReference type="InterPro" id="IPR029062">
    <property type="entry name" value="Class_I_gatase-like"/>
</dbReference>
<keyword evidence="2" id="KW-0804">Transcription</keyword>
<dbReference type="InterPro" id="IPR018060">
    <property type="entry name" value="HTH_AraC"/>
</dbReference>
<dbReference type="RefSeq" id="WP_371841045.1">
    <property type="nucleotide sequence ID" value="NZ_JBGMEK010000080.1"/>
</dbReference>
<feature type="domain" description="HTH araC/xylS-type" evidence="3">
    <location>
        <begin position="218"/>
        <end position="316"/>
    </location>
</feature>
<evidence type="ECO:0000313" key="4">
    <source>
        <dbReference type="EMBL" id="MFA0813254.1"/>
    </source>
</evidence>
<dbReference type="Gene3D" id="1.10.10.60">
    <property type="entry name" value="Homeodomain-like"/>
    <property type="match status" value="1"/>
</dbReference>
<sequence length="329" mass="36575">MGRSDPKRVAILVHRQVALFELGCATELFCLSRPGMDELYQGEVVSFAPEAPVGVGGVSLQCKQISNLLDYDLLVVPCWSTTSQAKDRYLDSLYGALEGFVAEGRQTLTFCSGSFLPAEVGLLDGKQATTHWRYADVFKQRFSNVEYVGDVLYVWQGVLACSAGSSAAIDLGIEYLRRNHGHQFANSVAKRLVMSPHRQGGQAQFVETPVPKRPDHFSGALDWALANLHKPIMVGDLAEQAHLSRRSFDRKFRQSMGVAPKEWLIQQRLRMAQKALESGKESVDLVAQIAGFESSATLRHHFRKVFGISPGQYQRQFACPERLGVIEEE</sequence>
<evidence type="ECO:0000256" key="1">
    <source>
        <dbReference type="ARBA" id="ARBA00023015"/>
    </source>
</evidence>